<organism evidence="7 8">
    <name type="scientific">Stanieria cyanosphaera (strain ATCC 29371 / PCC 7437)</name>
    <dbReference type="NCBI Taxonomy" id="111780"/>
    <lineage>
        <taxon>Bacteria</taxon>
        <taxon>Bacillati</taxon>
        <taxon>Cyanobacteriota</taxon>
        <taxon>Cyanophyceae</taxon>
        <taxon>Pleurocapsales</taxon>
        <taxon>Dermocarpellaceae</taxon>
        <taxon>Stanieria</taxon>
    </lineage>
</organism>
<proteinExistence type="inferred from homology"/>
<protein>
    <recommendedName>
        <fullName evidence="6">Peptide deformylase</fullName>
        <shortName evidence="6">PDF</shortName>
        <ecNumber evidence="6">3.5.1.88</ecNumber>
    </recommendedName>
    <alternativeName>
        <fullName evidence="6">Polypeptide deformylase</fullName>
    </alternativeName>
</protein>
<dbReference type="GO" id="GO:0006412">
    <property type="term" value="P:translation"/>
    <property type="evidence" value="ECO:0007669"/>
    <property type="project" value="UniProtKB-UniRule"/>
</dbReference>
<feature type="binding site" evidence="6">
    <location>
        <position position="100"/>
    </location>
    <ligand>
        <name>Fe cation</name>
        <dbReference type="ChEBI" id="CHEBI:24875"/>
    </ligand>
</feature>
<evidence type="ECO:0000256" key="5">
    <source>
        <dbReference type="ARBA" id="ARBA00023004"/>
    </source>
</evidence>
<dbReference type="PRINTS" id="PR01576">
    <property type="entry name" value="PDEFORMYLASE"/>
</dbReference>
<dbReference type="NCBIfam" id="TIGR00079">
    <property type="entry name" value="pept_deformyl"/>
    <property type="match status" value="1"/>
</dbReference>
<dbReference type="eggNOG" id="COG0242">
    <property type="taxonomic scope" value="Bacteria"/>
</dbReference>
<dbReference type="PIRSF" id="PIRSF004749">
    <property type="entry name" value="Pep_def"/>
    <property type="match status" value="1"/>
</dbReference>
<dbReference type="PANTHER" id="PTHR10458">
    <property type="entry name" value="PEPTIDE DEFORMYLASE"/>
    <property type="match status" value="1"/>
</dbReference>
<dbReference type="InterPro" id="IPR036821">
    <property type="entry name" value="Peptide_deformylase_sf"/>
</dbReference>
<accession>K9Y1T9</accession>
<dbReference type="EMBL" id="CP003653">
    <property type="protein sequence ID" value="AFZ37957.1"/>
    <property type="molecule type" value="Genomic_DNA"/>
</dbReference>
<feature type="binding site" evidence="6">
    <location>
        <position position="142"/>
    </location>
    <ligand>
        <name>Fe cation</name>
        <dbReference type="ChEBI" id="CHEBI:24875"/>
    </ligand>
</feature>
<evidence type="ECO:0000313" key="8">
    <source>
        <dbReference type="Proteomes" id="UP000010473"/>
    </source>
</evidence>
<keyword evidence="2 6" id="KW-0479">Metal-binding</keyword>
<keyword evidence="4 6" id="KW-0648">Protein biosynthesis</keyword>
<dbReference type="FunFam" id="3.90.45.10:FF:000003">
    <property type="entry name" value="Peptide deformylase"/>
    <property type="match status" value="1"/>
</dbReference>
<dbReference type="InterPro" id="IPR023635">
    <property type="entry name" value="Peptide_deformylase"/>
</dbReference>
<evidence type="ECO:0000256" key="1">
    <source>
        <dbReference type="ARBA" id="ARBA00010759"/>
    </source>
</evidence>
<gene>
    <name evidence="6" type="primary">def</name>
    <name evidence="7" type="ordered locus">Sta7437_4493</name>
</gene>
<comment type="similarity">
    <text evidence="1 6">Belongs to the polypeptide deformylase family.</text>
</comment>
<evidence type="ECO:0000256" key="6">
    <source>
        <dbReference type="HAMAP-Rule" id="MF_00163"/>
    </source>
</evidence>
<evidence type="ECO:0000256" key="2">
    <source>
        <dbReference type="ARBA" id="ARBA00022723"/>
    </source>
</evidence>
<evidence type="ECO:0000256" key="3">
    <source>
        <dbReference type="ARBA" id="ARBA00022801"/>
    </source>
</evidence>
<comment type="catalytic activity">
    <reaction evidence="6">
        <text>N-terminal N-formyl-L-methionyl-[peptide] + H2O = N-terminal L-methionyl-[peptide] + formate</text>
        <dbReference type="Rhea" id="RHEA:24420"/>
        <dbReference type="Rhea" id="RHEA-COMP:10639"/>
        <dbReference type="Rhea" id="RHEA-COMP:10640"/>
        <dbReference type="ChEBI" id="CHEBI:15377"/>
        <dbReference type="ChEBI" id="CHEBI:15740"/>
        <dbReference type="ChEBI" id="CHEBI:49298"/>
        <dbReference type="ChEBI" id="CHEBI:64731"/>
        <dbReference type="EC" id="3.5.1.88"/>
    </reaction>
</comment>
<reference evidence="8" key="1">
    <citation type="journal article" date="2013" name="Proc. Natl. Acad. Sci. U.S.A.">
        <title>Improving the coverage of the cyanobacterial phylum using diversity-driven genome sequencing.</title>
        <authorList>
            <person name="Shih P.M."/>
            <person name="Wu D."/>
            <person name="Latifi A."/>
            <person name="Axen S.D."/>
            <person name="Fewer D.P."/>
            <person name="Talla E."/>
            <person name="Calteau A."/>
            <person name="Cai F."/>
            <person name="Tandeau de Marsac N."/>
            <person name="Rippka R."/>
            <person name="Herdman M."/>
            <person name="Sivonen K."/>
            <person name="Coursin T."/>
            <person name="Laurent T."/>
            <person name="Goodwin L."/>
            <person name="Nolan M."/>
            <person name="Davenport K.W."/>
            <person name="Han C.S."/>
            <person name="Rubin E.M."/>
            <person name="Eisen J.A."/>
            <person name="Woyke T."/>
            <person name="Gugger M."/>
            <person name="Kerfeld C.A."/>
        </authorList>
    </citation>
    <scope>NUCLEOTIDE SEQUENCE [LARGE SCALE GENOMIC DNA]</scope>
    <source>
        <strain evidence="8">ATCC 29371 / PCC 7437</strain>
    </source>
</reference>
<dbReference type="GO" id="GO:0046872">
    <property type="term" value="F:metal ion binding"/>
    <property type="evidence" value="ECO:0007669"/>
    <property type="project" value="UniProtKB-KW"/>
</dbReference>
<feature type="binding site" evidence="6">
    <location>
        <position position="146"/>
    </location>
    <ligand>
        <name>Fe cation</name>
        <dbReference type="ChEBI" id="CHEBI:24875"/>
    </ligand>
</feature>
<dbReference type="EC" id="3.5.1.88" evidence="6"/>
<dbReference type="NCBIfam" id="NF001159">
    <property type="entry name" value="PRK00150.1-3"/>
    <property type="match status" value="1"/>
</dbReference>
<dbReference type="AlphaFoldDB" id="K9Y1T9"/>
<comment type="function">
    <text evidence="6">Removes the formyl group from the N-terminal Met of newly synthesized proteins. Requires at least a dipeptide for an efficient rate of reaction. N-terminal L-methionine is a prerequisite for activity but the enzyme has broad specificity at other positions.</text>
</comment>
<dbReference type="Proteomes" id="UP000010473">
    <property type="component" value="Chromosome"/>
</dbReference>
<dbReference type="GO" id="GO:0042586">
    <property type="term" value="F:peptide deformylase activity"/>
    <property type="evidence" value="ECO:0007669"/>
    <property type="project" value="UniProtKB-UniRule"/>
</dbReference>
<dbReference type="RefSeq" id="WP_015195611.1">
    <property type="nucleotide sequence ID" value="NC_019748.1"/>
</dbReference>
<comment type="cofactor">
    <cofactor evidence="6">
        <name>Fe(2+)</name>
        <dbReference type="ChEBI" id="CHEBI:29033"/>
    </cofactor>
    <text evidence="6">Binds 1 Fe(2+) ion.</text>
</comment>
<dbReference type="PATRIC" id="fig|111780.3.peg.4649"/>
<dbReference type="STRING" id="111780.Sta7437_4493"/>
<dbReference type="SUPFAM" id="SSF56420">
    <property type="entry name" value="Peptide deformylase"/>
    <property type="match status" value="1"/>
</dbReference>
<dbReference type="Pfam" id="PF01327">
    <property type="entry name" value="Pep_deformylase"/>
    <property type="match status" value="1"/>
</dbReference>
<dbReference type="CDD" id="cd00487">
    <property type="entry name" value="Pep_deformylase"/>
    <property type="match status" value="1"/>
</dbReference>
<keyword evidence="3 6" id="KW-0378">Hydrolase</keyword>
<dbReference type="KEGG" id="scs:Sta7437_4493"/>
<keyword evidence="5 6" id="KW-0408">Iron</keyword>
<evidence type="ECO:0000313" key="7">
    <source>
        <dbReference type="EMBL" id="AFZ37957.1"/>
    </source>
</evidence>
<dbReference type="HOGENOM" id="CLU_061901_5_2_3"/>
<dbReference type="PANTHER" id="PTHR10458:SF21">
    <property type="entry name" value="PEPTIDE DEFORMYLASE"/>
    <property type="match status" value="1"/>
</dbReference>
<sequence length="173" mass="19921">MTQLEIAQLGNPILRQKARLIENFNDPNLSALIDSLLQTVASANGVGIAAPQVSQSYRVFVIASRPNIRYPHAPMMQPTVMINPQIIAYSEEKVQDWEGCLSIPGLRGLIRRYQTIEVEYYNREGQKQRQILTDFVARIFQHELDHLDGLVFLDRLNSNQDLYTEEEYQKIVF</sequence>
<evidence type="ECO:0000256" key="4">
    <source>
        <dbReference type="ARBA" id="ARBA00022917"/>
    </source>
</evidence>
<dbReference type="Gene3D" id="3.90.45.10">
    <property type="entry name" value="Peptide deformylase"/>
    <property type="match status" value="1"/>
</dbReference>
<dbReference type="HAMAP" id="MF_00163">
    <property type="entry name" value="Pep_deformylase"/>
    <property type="match status" value="1"/>
</dbReference>
<keyword evidence="8" id="KW-1185">Reference proteome</keyword>
<feature type="active site" evidence="6">
    <location>
        <position position="143"/>
    </location>
</feature>
<name>K9Y1T9_STAC7</name>